<dbReference type="RefSeq" id="WP_229789673.1">
    <property type="nucleotide sequence ID" value="NZ_BMQC01000009.1"/>
</dbReference>
<evidence type="ECO:0000313" key="1">
    <source>
        <dbReference type="EMBL" id="GGK33322.1"/>
    </source>
</evidence>
<comment type="caution">
    <text evidence="1">The sequence shown here is derived from an EMBL/GenBank/DDBJ whole genome shotgun (WGS) entry which is preliminary data.</text>
</comment>
<proteinExistence type="predicted"/>
<name>A0A8J3FIP3_9ACTN</name>
<dbReference type="AlphaFoldDB" id="A0A8J3FIP3"/>
<sequence length="111" mass="10984">MANTSPAGVPQSPPDLAQVGVGMTVVDSAGAEAGTVSAVQPPGTPVRPDTVTPAAERLMAAGYLRIDGSGLLSNDTFAAGDEVARVAGSEPGIPGVVHLQVGREQLSRAAP</sequence>
<gene>
    <name evidence="1" type="ORF">GCM10010124_27590</name>
</gene>
<reference evidence="1" key="1">
    <citation type="journal article" date="2014" name="Int. J. Syst. Evol. Microbiol.">
        <title>Complete genome sequence of Corynebacterium casei LMG S-19264T (=DSM 44701T), isolated from a smear-ripened cheese.</title>
        <authorList>
            <consortium name="US DOE Joint Genome Institute (JGI-PGF)"/>
            <person name="Walter F."/>
            <person name="Albersmeier A."/>
            <person name="Kalinowski J."/>
            <person name="Ruckert C."/>
        </authorList>
    </citation>
    <scope>NUCLEOTIDE SEQUENCE</scope>
    <source>
        <strain evidence="1">JCM 3091</strain>
    </source>
</reference>
<protein>
    <submittedName>
        <fullName evidence="1">Uncharacterized protein</fullName>
    </submittedName>
</protein>
<dbReference type="Proteomes" id="UP000662200">
    <property type="component" value="Unassembled WGS sequence"/>
</dbReference>
<keyword evidence="2" id="KW-1185">Reference proteome</keyword>
<dbReference type="EMBL" id="BMQC01000009">
    <property type="protein sequence ID" value="GGK33322.1"/>
    <property type="molecule type" value="Genomic_DNA"/>
</dbReference>
<evidence type="ECO:0000313" key="2">
    <source>
        <dbReference type="Proteomes" id="UP000662200"/>
    </source>
</evidence>
<organism evidence="1 2">
    <name type="scientific">Pilimelia terevasa</name>
    <dbReference type="NCBI Taxonomy" id="53372"/>
    <lineage>
        <taxon>Bacteria</taxon>
        <taxon>Bacillati</taxon>
        <taxon>Actinomycetota</taxon>
        <taxon>Actinomycetes</taxon>
        <taxon>Micromonosporales</taxon>
        <taxon>Micromonosporaceae</taxon>
        <taxon>Pilimelia</taxon>
    </lineage>
</organism>
<reference evidence="1" key="2">
    <citation type="submission" date="2020-09" db="EMBL/GenBank/DDBJ databases">
        <authorList>
            <person name="Sun Q."/>
            <person name="Ohkuma M."/>
        </authorList>
    </citation>
    <scope>NUCLEOTIDE SEQUENCE</scope>
    <source>
        <strain evidence="1">JCM 3091</strain>
    </source>
</reference>
<accession>A0A8J3FIP3</accession>